<accession>A0A2P2QFQ7</accession>
<proteinExistence type="predicted"/>
<organism evidence="1">
    <name type="scientific">Rhizophora mucronata</name>
    <name type="common">Asiatic mangrove</name>
    <dbReference type="NCBI Taxonomy" id="61149"/>
    <lineage>
        <taxon>Eukaryota</taxon>
        <taxon>Viridiplantae</taxon>
        <taxon>Streptophyta</taxon>
        <taxon>Embryophyta</taxon>
        <taxon>Tracheophyta</taxon>
        <taxon>Spermatophyta</taxon>
        <taxon>Magnoliopsida</taxon>
        <taxon>eudicotyledons</taxon>
        <taxon>Gunneridae</taxon>
        <taxon>Pentapetalae</taxon>
        <taxon>rosids</taxon>
        <taxon>fabids</taxon>
        <taxon>Malpighiales</taxon>
        <taxon>Rhizophoraceae</taxon>
        <taxon>Rhizophora</taxon>
    </lineage>
</organism>
<dbReference type="EMBL" id="GGEC01085347">
    <property type="protein sequence ID" value="MBX65831.1"/>
    <property type="molecule type" value="Transcribed_RNA"/>
</dbReference>
<name>A0A2P2QFQ7_RHIMU</name>
<dbReference type="AlphaFoldDB" id="A0A2P2QFQ7"/>
<protein>
    <submittedName>
        <fullName evidence="1">Uncharacterized protein</fullName>
    </submittedName>
</protein>
<sequence>MISAKPCCRKVNSNVIKIQRNSSIQGYGSKQRSYGKSWDQLYSVGCRPTP</sequence>
<evidence type="ECO:0000313" key="1">
    <source>
        <dbReference type="EMBL" id="MBX65831.1"/>
    </source>
</evidence>
<reference evidence="1" key="1">
    <citation type="submission" date="2018-02" db="EMBL/GenBank/DDBJ databases">
        <title>Rhizophora mucronata_Transcriptome.</title>
        <authorList>
            <person name="Meera S.P."/>
            <person name="Sreeshan A."/>
            <person name="Augustine A."/>
        </authorList>
    </citation>
    <scope>NUCLEOTIDE SEQUENCE</scope>
    <source>
        <tissue evidence="1">Leaf</tissue>
    </source>
</reference>